<reference evidence="2" key="1">
    <citation type="submission" date="2017-09" db="EMBL/GenBank/DDBJ databases">
        <authorList>
            <person name="Cho G.-S."/>
            <person name="Oguntoyinbo F.A."/>
            <person name="Cnockaert M."/>
            <person name="Kabisch J."/>
            <person name="Neve H."/>
            <person name="Bockelmann W."/>
            <person name="Wenning M."/>
            <person name="Franz C.M."/>
            <person name="Vandamme P."/>
        </authorList>
    </citation>
    <scope>NUCLEOTIDE SEQUENCE [LARGE SCALE GENOMIC DNA]</scope>
    <source>
        <strain evidence="2">MBT G8648</strain>
    </source>
</reference>
<sequence length="261" mass="29038">MGRWLSKIQKNPMCATDKTDLSESVRKVSDTTRAFTEMASDTASIQKSPMCVTDKTDLSKSVSKVSDTTKAFQEKRGGGAGDVDAMLGTLKVIGRDLGDDLERLARERLMLLANPVRAEVIAVLDDAFTVAPDLPSARKQCRHLLTDMGTMDAAKACWPALPEPVGEVPDTIRRQTVTPIIEPWLAMIERHCPLVPEDKRFIRVRLVTLAPGHAMRLSRQYVEAWQQAEQQEPRSQAKDNAGRRAANNYLLLSSRKAKRLQ</sequence>
<proteinExistence type="predicted"/>
<comment type="caution">
    <text evidence="1">The sequence shown here is derived from an EMBL/GenBank/DDBJ whole genome shotgun (WGS) entry which is preliminary data.</text>
</comment>
<dbReference type="EMBL" id="NWUX01000001">
    <property type="protein sequence ID" value="PCF97658.1"/>
    <property type="molecule type" value="Genomic_DNA"/>
</dbReference>
<organism evidence="1 2">
    <name type="scientific">Vreelandella nigrificans</name>
    <dbReference type="NCBI Taxonomy" id="2042704"/>
    <lineage>
        <taxon>Bacteria</taxon>
        <taxon>Pseudomonadati</taxon>
        <taxon>Pseudomonadota</taxon>
        <taxon>Gammaproteobacteria</taxon>
        <taxon>Oceanospirillales</taxon>
        <taxon>Halomonadaceae</taxon>
        <taxon>Vreelandella</taxon>
    </lineage>
</organism>
<keyword evidence="2" id="KW-1185">Reference proteome</keyword>
<dbReference type="Proteomes" id="UP000218677">
    <property type="component" value="Unassembled WGS sequence"/>
</dbReference>
<evidence type="ECO:0000313" key="2">
    <source>
        <dbReference type="Proteomes" id="UP000218677"/>
    </source>
</evidence>
<accession>A0A2A4HQS5</accession>
<dbReference type="AlphaFoldDB" id="A0A2A4HQS5"/>
<protein>
    <submittedName>
        <fullName evidence="1">Uncharacterized protein</fullName>
    </submittedName>
</protein>
<name>A0A2A4HQS5_9GAMM</name>
<gene>
    <name evidence="1" type="ORF">CPA45_02730</name>
</gene>
<evidence type="ECO:0000313" key="1">
    <source>
        <dbReference type="EMBL" id="PCF97658.1"/>
    </source>
</evidence>